<name>A0A0Q3TH41_9BACI</name>
<dbReference type="OrthoDB" id="1698854at2"/>
<evidence type="ECO:0000256" key="1">
    <source>
        <dbReference type="SAM" id="Phobius"/>
    </source>
</evidence>
<feature type="transmembrane region" description="Helical" evidence="1">
    <location>
        <begin position="80"/>
        <end position="97"/>
    </location>
</feature>
<dbReference type="STRING" id="157838.AN964_07415"/>
<sequence length="99" mass="11426">MAFYIIGGRRLLSKFIIGYFIIINLVGIIIMGVDKNYARKHKWRIPERTLWKIAIIGGACGTTIGMKIFHHKTQHPNFKVGFPILALLDLVLFYFILHI</sequence>
<reference evidence="2 3" key="1">
    <citation type="submission" date="2015-09" db="EMBL/GenBank/DDBJ databases">
        <title>Genome sequencing project for genomic taxonomy and phylogenomics of Bacillus-like bacteria.</title>
        <authorList>
            <person name="Liu B."/>
            <person name="Wang J."/>
            <person name="Zhu Y."/>
            <person name="Liu G."/>
            <person name="Chen Q."/>
            <person name="Chen Z."/>
            <person name="Lan J."/>
            <person name="Che J."/>
            <person name="Ge C."/>
            <person name="Shi H."/>
            <person name="Pan Z."/>
            <person name="Liu X."/>
        </authorList>
    </citation>
    <scope>NUCLEOTIDE SEQUENCE [LARGE SCALE GENOMIC DNA]</scope>
    <source>
        <strain evidence="2 3">LMG 18435</strain>
    </source>
</reference>
<dbReference type="InterPro" id="IPR010718">
    <property type="entry name" value="DUF1294"/>
</dbReference>
<organism evidence="2 3">
    <name type="scientific">Heyndrickxia shackletonii</name>
    <dbReference type="NCBI Taxonomy" id="157838"/>
    <lineage>
        <taxon>Bacteria</taxon>
        <taxon>Bacillati</taxon>
        <taxon>Bacillota</taxon>
        <taxon>Bacilli</taxon>
        <taxon>Bacillales</taxon>
        <taxon>Bacillaceae</taxon>
        <taxon>Heyndrickxia</taxon>
    </lineage>
</organism>
<accession>A0A0Q3TH41</accession>
<proteinExistence type="predicted"/>
<dbReference type="Pfam" id="PF06961">
    <property type="entry name" value="DUF1294"/>
    <property type="match status" value="1"/>
</dbReference>
<keyword evidence="1" id="KW-0472">Membrane</keyword>
<protein>
    <recommendedName>
        <fullName evidence="4">DUF1294 domain-containing protein</fullName>
    </recommendedName>
</protein>
<evidence type="ECO:0008006" key="4">
    <source>
        <dbReference type="Google" id="ProtNLM"/>
    </source>
</evidence>
<dbReference type="Proteomes" id="UP000051888">
    <property type="component" value="Unassembled WGS sequence"/>
</dbReference>
<evidence type="ECO:0000313" key="3">
    <source>
        <dbReference type="Proteomes" id="UP000051888"/>
    </source>
</evidence>
<keyword evidence="1" id="KW-1133">Transmembrane helix</keyword>
<evidence type="ECO:0000313" key="2">
    <source>
        <dbReference type="EMBL" id="KQL53336.1"/>
    </source>
</evidence>
<dbReference type="PATRIC" id="fig|157838.3.peg.1631"/>
<gene>
    <name evidence="2" type="ORF">AN964_07415</name>
</gene>
<feature type="transmembrane region" description="Helical" evidence="1">
    <location>
        <begin position="50"/>
        <end position="68"/>
    </location>
</feature>
<feature type="transmembrane region" description="Helical" evidence="1">
    <location>
        <begin position="12"/>
        <end position="30"/>
    </location>
</feature>
<keyword evidence="1" id="KW-0812">Transmembrane</keyword>
<dbReference type="AlphaFoldDB" id="A0A0Q3TH41"/>
<dbReference type="EMBL" id="LJJC01000004">
    <property type="protein sequence ID" value="KQL53336.1"/>
    <property type="molecule type" value="Genomic_DNA"/>
</dbReference>
<keyword evidence="3" id="KW-1185">Reference proteome</keyword>
<comment type="caution">
    <text evidence="2">The sequence shown here is derived from an EMBL/GenBank/DDBJ whole genome shotgun (WGS) entry which is preliminary data.</text>
</comment>